<dbReference type="HAMAP" id="MF_01121">
    <property type="entry name" value="Sirtuin_ClassIII"/>
    <property type="match status" value="1"/>
</dbReference>
<keyword evidence="8" id="KW-1185">Reference proteome</keyword>
<feature type="binding site" evidence="3">
    <location>
        <position position="250"/>
    </location>
    <ligand>
        <name>NAD(+)</name>
        <dbReference type="ChEBI" id="CHEBI:57540"/>
    </ligand>
</feature>
<dbReference type="Pfam" id="PF02146">
    <property type="entry name" value="SIR2"/>
    <property type="match status" value="1"/>
</dbReference>
<evidence type="ECO:0000313" key="7">
    <source>
        <dbReference type="EMBL" id="GIJ64107.1"/>
    </source>
</evidence>
<comment type="catalytic activity">
    <reaction evidence="3">
        <text>N(6)-acetyl-L-lysyl-[protein] + NAD(+) + H2O = 2''-O-acetyl-ADP-D-ribose + nicotinamide + L-lysyl-[protein]</text>
        <dbReference type="Rhea" id="RHEA:43636"/>
        <dbReference type="Rhea" id="RHEA-COMP:9752"/>
        <dbReference type="Rhea" id="RHEA-COMP:10731"/>
        <dbReference type="ChEBI" id="CHEBI:15377"/>
        <dbReference type="ChEBI" id="CHEBI:17154"/>
        <dbReference type="ChEBI" id="CHEBI:29969"/>
        <dbReference type="ChEBI" id="CHEBI:57540"/>
        <dbReference type="ChEBI" id="CHEBI:61930"/>
        <dbReference type="ChEBI" id="CHEBI:83767"/>
        <dbReference type="EC" id="2.3.1.286"/>
    </reaction>
</comment>
<feature type="binding site" evidence="3">
    <location>
        <begin position="206"/>
        <end position="208"/>
    </location>
    <ligand>
        <name>NAD(+)</name>
        <dbReference type="ChEBI" id="CHEBI:57540"/>
    </ligand>
</feature>
<dbReference type="GO" id="GO:0005737">
    <property type="term" value="C:cytoplasm"/>
    <property type="evidence" value="ECO:0007669"/>
    <property type="project" value="UniProtKB-SubCell"/>
</dbReference>
<evidence type="ECO:0000313" key="8">
    <source>
        <dbReference type="Proteomes" id="UP000612585"/>
    </source>
</evidence>
<feature type="region of interest" description="Disordered" evidence="5">
    <location>
        <begin position="135"/>
        <end position="159"/>
    </location>
</feature>
<dbReference type="GO" id="GO:0070403">
    <property type="term" value="F:NAD+ binding"/>
    <property type="evidence" value="ECO:0007669"/>
    <property type="project" value="UniProtKB-UniRule"/>
</dbReference>
<organism evidence="7 8">
    <name type="scientific">Virgisporangium aurantiacum</name>
    <dbReference type="NCBI Taxonomy" id="175570"/>
    <lineage>
        <taxon>Bacteria</taxon>
        <taxon>Bacillati</taxon>
        <taxon>Actinomycetota</taxon>
        <taxon>Actinomycetes</taxon>
        <taxon>Micromonosporales</taxon>
        <taxon>Micromonosporaceae</taxon>
        <taxon>Virgisporangium</taxon>
    </lineage>
</organism>
<evidence type="ECO:0000256" key="4">
    <source>
        <dbReference type="PROSITE-ProRule" id="PRU00236"/>
    </source>
</evidence>
<accession>A0A8J4E9U8</accession>
<comment type="function">
    <text evidence="3">NAD-dependent lysine deacetylase and desuccinylase that specifically removes acetyl and succinyl groups on target proteins. Modulates the activities of several proteins which are inactive in their acylated form.</text>
</comment>
<comment type="cofactor">
    <cofactor evidence="3">
        <name>Zn(2+)</name>
        <dbReference type="ChEBI" id="CHEBI:29105"/>
    </cofactor>
    <text evidence="3">Binds 1 zinc ion per subunit.</text>
</comment>
<dbReference type="GO" id="GO:0008270">
    <property type="term" value="F:zinc ion binding"/>
    <property type="evidence" value="ECO:0007669"/>
    <property type="project" value="UniProtKB-UniRule"/>
</dbReference>
<protein>
    <recommendedName>
        <fullName evidence="3">NAD-dependent protein deacylase</fullName>
        <ecNumber evidence="3">2.3.1.286</ecNumber>
    </recommendedName>
    <alternativeName>
        <fullName evidence="3">Regulatory protein SIR2 homolog</fullName>
    </alternativeName>
</protein>
<dbReference type="PANTHER" id="PTHR11085:SF10">
    <property type="entry name" value="NAD-DEPENDENT PROTEIN DEACYLASE SIRTUIN-5, MITOCHONDRIAL-RELATED"/>
    <property type="match status" value="1"/>
</dbReference>
<dbReference type="RefSeq" id="WP_204012019.1">
    <property type="nucleotide sequence ID" value="NZ_BOPG01000107.1"/>
</dbReference>
<dbReference type="Gene3D" id="3.30.1600.10">
    <property type="entry name" value="SIR2/SIRT2 'Small Domain"/>
    <property type="match status" value="1"/>
</dbReference>
<comment type="caution">
    <text evidence="7">The sequence shown here is derived from an EMBL/GenBank/DDBJ whole genome shotgun (WGS) entry which is preliminary data.</text>
</comment>
<comment type="catalytic activity">
    <reaction evidence="3">
        <text>N(6)-succinyl-L-lysyl-[protein] + NAD(+) + H2O = 2''-O-succinyl-ADP-D-ribose + nicotinamide + L-lysyl-[protein]</text>
        <dbReference type="Rhea" id="RHEA:47668"/>
        <dbReference type="Rhea" id="RHEA-COMP:9752"/>
        <dbReference type="Rhea" id="RHEA-COMP:11877"/>
        <dbReference type="ChEBI" id="CHEBI:15377"/>
        <dbReference type="ChEBI" id="CHEBI:17154"/>
        <dbReference type="ChEBI" id="CHEBI:29969"/>
        <dbReference type="ChEBI" id="CHEBI:57540"/>
        <dbReference type="ChEBI" id="CHEBI:87830"/>
        <dbReference type="ChEBI" id="CHEBI:87832"/>
    </reaction>
</comment>
<feature type="binding site" evidence="3">
    <location>
        <position position="166"/>
    </location>
    <ligand>
        <name>Zn(2+)</name>
        <dbReference type="ChEBI" id="CHEBI:29105"/>
    </ligand>
</feature>
<sequence length="268" mass="28300">MDTDLQQAAGLLRTARRVVVFTGAGISAESGVPTFRDDLTGLWSRFNAEHLATPEAFHADPDLVWGWYEWRRSRVRHAEPNPGHLAVTAITRRVPGAVVVTQNVDDLHERAGSPEVTHLHGSLFAPRCVGDGAHPATFPDATQNVAHDESPSGEPADGRRIPPPLCVSCGALVRPGVVWFGEELPGSALTTAAESAAASDLFLTVGTSGMVYPAAEIPRIAVRAGAAVIQVNPQPTQLDLFCTINLLGTAAHVLPAIVAAAWPPSTRG</sequence>
<dbReference type="InterPro" id="IPR026591">
    <property type="entry name" value="Sirtuin_cat_small_dom_sf"/>
</dbReference>
<keyword evidence="2 3" id="KW-0520">NAD</keyword>
<dbReference type="Gene3D" id="3.40.50.1220">
    <property type="entry name" value="TPP-binding domain"/>
    <property type="match status" value="1"/>
</dbReference>
<dbReference type="InterPro" id="IPR026590">
    <property type="entry name" value="Ssirtuin_cat_dom"/>
</dbReference>
<dbReference type="GO" id="GO:0036055">
    <property type="term" value="F:protein-succinyllysine desuccinylase activity"/>
    <property type="evidence" value="ECO:0007669"/>
    <property type="project" value="UniProtKB-UniRule"/>
</dbReference>
<dbReference type="NCBIfam" id="NF001753">
    <property type="entry name" value="PRK00481.1-3"/>
    <property type="match status" value="1"/>
</dbReference>
<comment type="subcellular location">
    <subcellularLocation>
        <location evidence="3">Cytoplasm</location>
    </subcellularLocation>
</comment>
<dbReference type="Proteomes" id="UP000612585">
    <property type="component" value="Unassembled WGS sequence"/>
</dbReference>
<feature type="binding site" evidence="3">
    <location>
        <position position="71"/>
    </location>
    <ligand>
        <name>substrate</name>
    </ligand>
</feature>
<proteinExistence type="inferred from homology"/>
<evidence type="ECO:0000256" key="1">
    <source>
        <dbReference type="ARBA" id="ARBA00022679"/>
    </source>
</evidence>
<dbReference type="SUPFAM" id="SSF52467">
    <property type="entry name" value="DHS-like NAD/FAD-binding domain"/>
    <property type="match status" value="1"/>
</dbReference>
<feature type="active site" description="Proton acceptor" evidence="3">
    <location>
        <position position="120"/>
    </location>
</feature>
<feature type="binding site" evidence="3">
    <location>
        <begin position="102"/>
        <end position="105"/>
    </location>
    <ligand>
        <name>NAD(+)</name>
        <dbReference type="ChEBI" id="CHEBI:57540"/>
    </ligand>
</feature>
<dbReference type="GO" id="GO:0036054">
    <property type="term" value="F:protein-malonyllysine demalonylase activity"/>
    <property type="evidence" value="ECO:0007669"/>
    <property type="project" value="InterPro"/>
</dbReference>
<feature type="binding site" evidence="3">
    <location>
        <begin position="232"/>
        <end position="234"/>
    </location>
    <ligand>
        <name>NAD(+)</name>
        <dbReference type="ChEBI" id="CHEBI:57540"/>
    </ligand>
</feature>
<dbReference type="InterPro" id="IPR027546">
    <property type="entry name" value="Sirtuin_class_III"/>
</dbReference>
<dbReference type="EMBL" id="BOPG01000107">
    <property type="protein sequence ID" value="GIJ64107.1"/>
    <property type="molecule type" value="Genomic_DNA"/>
</dbReference>
<dbReference type="GO" id="GO:0017136">
    <property type="term" value="F:histone deacetylase activity, NAD-dependent"/>
    <property type="evidence" value="ECO:0007669"/>
    <property type="project" value="TreeGrafter"/>
</dbReference>
<keyword evidence="1" id="KW-0808">Transferase</keyword>
<evidence type="ECO:0000259" key="6">
    <source>
        <dbReference type="PROSITE" id="PS50305"/>
    </source>
</evidence>
<dbReference type="PROSITE" id="PS50305">
    <property type="entry name" value="SIRTUIN"/>
    <property type="match status" value="1"/>
</dbReference>
<evidence type="ECO:0000256" key="3">
    <source>
        <dbReference type="HAMAP-Rule" id="MF_01121"/>
    </source>
</evidence>
<comment type="domain">
    <text evidence="3">2 residues (Tyr-68 and Arg-71) present in a large hydrophobic pocket are probably involved in substrate specificity. They are important for desuccinylation activity, but dispensable for deacetylation activity.</text>
</comment>
<keyword evidence="3" id="KW-0862">Zinc</keyword>
<dbReference type="InterPro" id="IPR003000">
    <property type="entry name" value="Sirtuin"/>
</dbReference>
<reference evidence="7" key="1">
    <citation type="submission" date="2021-01" db="EMBL/GenBank/DDBJ databases">
        <title>Whole genome shotgun sequence of Virgisporangium aurantiacum NBRC 16421.</title>
        <authorList>
            <person name="Komaki H."/>
            <person name="Tamura T."/>
        </authorList>
    </citation>
    <scope>NUCLEOTIDE SEQUENCE</scope>
    <source>
        <strain evidence="7">NBRC 16421</strain>
    </source>
</reference>
<dbReference type="EC" id="2.3.1.286" evidence="3"/>
<feature type="domain" description="Deacetylase sirtuin-type" evidence="6">
    <location>
        <begin position="1"/>
        <end position="268"/>
    </location>
</feature>
<feature type="compositionally biased region" description="Basic and acidic residues" evidence="5">
    <location>
        <begin position="146"/>
        <end position="159"/>
    </location>
</feature>
<evidence type="ECO:0000256" key="5">
    <source>
        <dbReference type="SAM" id="MobiDB-lite"/>
    </source>
</evidence>
<dbReference type="InterPro" id="IPR050134">
    <property type="entry name" value="NAD-dep_sirtuin_deacylases"/>
</dbReference>
<keyword evidence="3" id="KW-0963">Cytoplasm</keyword>
<evidence type="ECO:0000256" key="2">
    <source>
        <dbReference type="ARBA" id="ARBA00023027"/>
    </source>
</evidence>
<comment type="similarity">
    <text evidence="3">Belongs to the sirtuin family. Class III subfamily.</text>
</comment>
<dbReference type="AlphaFoldDB" id="A0A8J4E9U8"/>
<dbReference type="InterPro" id="IPR029035">
    <property type="entry name" value="DHS-like_NAD/FAD-binding_dom"/>
</dbReference>
<keyword evidence="3" id="KW-0479">Metal-binding</keyword>
<gene>
    <name evidence="7" type="primary">cobB1</name>
    <name evidence="3" type="synonym">cobB</name>
    <name evidence="7" type="ORF">Vau01_116230</name>
</gene>
<dbReference type="PANTHER" id="PTHR11085">
    <property type="entry name" value="NAD-DEPENDENT PROTEIN DEACYLASE SIRTUIN-5, MITOCHONDRIAL-RELATED"/>
    <property type="match status" value="1"/>
</dbReference>
<name>A0A8J4E9U8_9ACTN</name>
<comment type="caution">
    <text evidence="3 4">Lacks conserved residue(s) required for the propagation of feature annotation.</text>
</comment>
<feature type="binding site" evidence="3">
    <location>
        <position position="128"/>
    </location>
    <ligand>
        <name>Zn(2+)</name>
        <dbReference type="ChEBI" id="CHEBI:29105"/>
    </ligand>
</feature>
<feature type="binding site" evidence="3">
    <location>
        <position position="68"/>
    </location>
    <ligand>
        <name>substrate</name>
    </ligand>
</feature>